<feature type="chain" id="PRO_5041429792" evidence="5">
    <location>
        <begin position="26"/>
        <end position="200"/>
    </location>
</feature>
<organism evidence="7 8">
    <name type="scientific">Lactococcus taiwanensis</name>
    <dbReference type="NCBI Taxonomy" id="1151742"/>
    <lineage>
        <taxon>Bacteria</taxon>
        <taxon>Bacillati</taxon>
        <taxon>Bacillota</taxon>
        <taxon>Bacilli</taxon>
        <taxon>Lactobacillales</taxon>
        <taxon>Streptococcaceae</taxon>
        <taxon>Lactococcus</taxon>
    </lineage>
</organism>
<evidence type="ECO:0000256" key="3">
    <source>
        <dbReference type="ARBA" id="ARBA00022801"/>
    </source>
</evidence>
<dbReference type="InterPro" id="IPR051794">
    <property type="entry name" value="PG_Endopeptidase_C40"/>
</dbReference>
<evidence type="ECO:0000256" key="1">
    <source>
        <dbReference type="ARBA" id="ARBA00007074"/>
    </source>
</evidence>
<sequence length="200" mass="21099">MLKKLIFSAAVFTGLAAAIATPVKADEFLVSNDENDLSTLTTLSAASESLEALTQTMDQTVTKVSKAHTAKTAKKAPAKAATKAPNKADQLISTAKKYLGVPYVWGGTTPAGFDCSGFTSYVYREALGIEIGRTTWNQIASGQHRSLDQAQVGDLIICYGGDHVGIYLGNGQVLHAPQPGESVKVSALTDLSANYALNYI</sequence>
<reference evidence="7 8" key="1">
    <citation type="submission" date="2021-02" db="EMBL/GenBank/DDBJ databases">
        <title>Complete genome sequence of Lactococcus lactis strain K_LL004.</title>
        <authorList>
            <person name="Kim H.B."/>
        </authorList>
    </citation>
    <scope>NUCLEOTIDE SEQUENCE [LARGE SCALE GENOMIC DNA]</scope>
    <source>
        <strain evidence="7 8">K_LL004</strain>
    </source>
</reference>
<dbReference type="GO" id="GO:0008234">
    <property type="term" value="F:cysteine-type peptidase activity"/>
    <property type="evidence" value="ECO:0007669"/>
    <property type="project" value="UniProtKB-KW"/>
</dbReference>
<dbReference type="RefSeq" id="WP_205872457.1">
    <property type="nucleotide sequence ID" value="NZ_CP070872.1"/>
</dbReference>
<dbReference type="AlphaFoldDB" id="A0AA45KHT6"/>
<keyword evidence="2" id="KW-0645">Protease</keyword>
<dbReference type="Gene3D" id="3.90.1720.10">
    <property type="entry name" value="endopeptidase domain like (from Nostoc punctiforme)"/>
    <property type="match status" value="1"/>
</dbReference>
<evidence type="ECO:0000256" key="5">
    <source>
        <dbReference type="SAM" id="SignalP"/>
    </source>
</evidence>
<keyword evidence="4" id="KW-0788">Thiol protease</keyword>
<dbReference type="InterPro" id="IPR038765">
    <property type="entry name" value="Papain-like_cys_pep_sf"/>
</dbReference>
<dbReference type="Pfam" id="PF00877">
    <property type="entry name" value="NLPC_P60"/>
    <property type="match status" value="1"/>
</dbReference>
<gene>
    <name evidence="7" type="ORF">JW886_04920</name>
</gene>
<dbReference type="EMBL" id="CP070872">
    <property type="protein sequence ID" value="QSE77588.1"/>
    <property type="molecule type" value="Genomic_DNA"/>
</dbReference>
<evidence type="ECO:0000256" key="4">
    <source>
        <dbReference type="ARBA" id="ARBA00022807"/>
    </source>
</evidence>
<evidence type="ECO:0000259" key="6">
    <source>
        <dbReference type="PROSITE" id="PS51935"/>
    </source>
</evidence>
<evidence type="ECO:0000313" key="7">
    <source>
        <dbReference type="EMBL" id="QSE77588.1"/>
    </source>
</evidence>
<feature type="signal peptide" evidence="5">
    <location>
        <begin position="1"/>
        <end position="25"/>
    </location>
</feature>
<feature type="domain" description="NlpC/P60" evidence="6">
    <location>
        <begin position="85"/>
        <end position="200"/>
    </location>
</feature>
<name>A0AA45KHT6_9LACT</name>
<dbReference type="PANTHER" id="PTHR47359">
    <property type="entry name" value="PEPTIDOGLYCAN DL-ENDOPEPTIDASE CWLO"/>
    <property type="match status" value="1"/>
</dbReference>
<dbReference type="SUPFAM" id="SSF54001">
    <property type="entry name" value="Cysteine proteinases"/>
    <property type="match status" value="1"/>
</dbReference>
<protein>
    <submittedName>
        <fullName evidence="7">C40 family peptidase</fullName>
    </submittedName>
</protein>
<keyword evidence="3" id="KW-0378">Hydrolase</keyword>
<comment type="similarity">
    <text evidence="1">Belongs to the peptidase C40 family.</text>
</comment>
<keyword evidence="8" id="KW-1185">Reference proteome</keyword>
<dbReference type="KEGG" id="lti:JW886_04920"/>
<dbReference type="PANTHER" id="PTHR47359:SF3">
    <property type="entry name" value="NLP_P60 DOMAIN-CONTAINING PROTEIN-RELATED"/>
    <property type="match status" value="1"/>
</dbReference>
<proteinExistence type="inferred from homology"/>
<dbReference type="InterPro" id="IPR000064">
    <property type="entry name" value="NLP_P60_dom"/>
</dbReference>
<accession>A0AA45KHT6</accession>
<keyword evidence="5" id="KW-0732">Signal</keyword>
<evidence type="ECO:0000256" key="2">
    <source>
        <dbReference type="ARBA" id="ARBA00022670"/>
    </source>
</evidence>
<evidence type="ECO:0000313" key="8">
    <source>
        <dbReference type="Proteomes" id="UP000663608"/>
    </source>
</evidence>
<dbReference type="PROSITE" id="PS51935">
    <property type="entry name" value="NLPC_P60"/>
    <property type="match status" value="1"/>
</dbReference>
<dbReference type="Proteomes" id="UP000663608">
    <property type="component" value="Chromosome"/>
</dbReference>
<dbReference type="GO" id="GO:0006508">
    <property type="term" value="P:proteolysis"/>
    <property type="evidence" value="ECO:0007669"/>
    <property type="project" value="UniProtKB-KW"/>
</dbReference>